<evidence type="ECO:0000313" key="3">
    <source>
        <dbReference type="Proteomes" id="UP000184111"/>
    </source>
</evidence>
<dbReference type="PANTHER" id="PTHR41252:SF1">
    <property type="entry name" value="BLR2505 PROTEIN"/>
    <property type="match status" value="1"/>
</dbReference>
<protein>
    <recommendedName>
        <fullName evidence="1">SnoaL-like domain-containing protein</fullName>
    </recommendedName>
</protein>
<dbReference type="STRING" id="310782.SAMN05216499_101419"/>
<dbReference type="Gene3D" id="3.10.450.50">
    <property type="match status" value="1"/>
</dbReference>
<reference evidence="2 3" key="1">
    <citation type="submission" date="2016-11" db="EMBL/GenBank/DDBJ databases">
        <authorList>
            <person name="Jaros S."/>
            <person name="Januszkiewicz K."/>
            <person name="Wedrychowicz H."/>
        </authorList>
    </citation>
    <scope>NUCLEOTIDE SEQUENCE [LARGE SCALE GENOMIC DNA]</scope>
    <source>
        <strain evidence="2 3">CGMCC 4.2025</strain>
    </source>
</reference>
<sequence>MTTAPLPPKAVVIRYVEAVRDGDLDVVRDSFAPDATWDYPGSLPISGVWKGRDAIVEDFLGGMGARLMPGAPLVIALTNVVADGEQVVAEWTSNGTTAAGAAYSNRCLGVFVVRDGRITSIREYADTHHVAEVLFPAGK</sequence>
<dbReference type="PANTHER" id="PTHR41252">
    <property type="entry name" value="BLR2505 PROTEIN"/>
    <property type="match status" value="1"/>
</dbReference>
<name>A0A1M6UMI3_9ACTN</name>
<dbReference type="Pfam" id="PF12680">
    <property type="entry name" value="SnoaL_2"/>
    <property type="match status" value="1"/>
</dbReference>
<dbReference type="SUPFAM" id="SSF54427">
    <property type="entry name" value="NTF2-like"/>
    <property type="match status" value="1"/>
</dbReference>
<dbReference type="Proteomes" id="UP000184111">
    <property type="component" value="Unassembled WGS sequence"/>
</dbReference>
<dbReference type="RefSeq" id="WP_073492943.1">
    <property type="nucleotide sequence ID" value="NZ_FRBI01000001.1"/>
</dbReference>
<dbReference type="InterPro" id="IPR032710">
    <property type="entry name" value="NTF2-like_dom_sf"/>
</dbReference>
<dbReference type="InterPro" id="IPR037401">
    <property type="entry name" value="SnoaL-like"/>
</dbReference>
<dbReference type="AlphaFoldDB" id="A0A1M6UMI3"/>
<proteinExistence type="predicted"/>
<dbReference type="EMBL" id="FRBI01000001">
    <property type="protein sequence ID" value="SHK70407.1"/>
    <property type="molecule type" value="Genomic_DNA"/>
</dbReference>
<evidence type="ECO:0000259" key="1">
    <source>
        <dbReference type="Pfam" id="PF12680"/>
    </source>
</evidence>
<evidence type="ECO:0000313" key="2">
    <source>
        <dbReference type="EMBL" id="SHK70407.1"/>
    </source>
</evidence>
<dbReference type="OrthoDB" id="6657864at2"/>
<feature type="domain" description="SnoaL-like" evidence="1">
    <location>
        <begin position="12"/>
        <end position="120"/>
    </location>
</feature>
<accession>A0A1M6UMI3</accession>
<gene>
    <name evidence="2" type="ORF">SAMN05216499_101419</name>
</gene>
<keyword evidence="3" id="KW-1185">Reference proteome</keyword>
<organism evidence="2 3">
    <name type="scientific">Actinacidiphila paucisporea</name>
    <dbReference type="NCBI Taxonomy" id="310782"/>
    <lineage>
        <taxon>Bacteria</taxon>
        <taxon>Bacillati</taxon>
        <taxon>Actinomycetota</taxon>
        <taxon>Actinomycetes</taxon>
        <taxon>Kitasatosporales</taxon>
        <taxon>Streptomycetaceae</taxon>
        <taxon>Actinacidiphila</taxon>
    </lineage>
</organism>